<protein>
    <submittedName>
        <fullName evidence="1">Uncharacterized protein</fullName>
    </submittedName>
</protein>
<organism evidence="1 2">
    <name type="scientific">Mycobacterium senriense</name>
    <dbReference type="NCBI Taxonomy" id="2775496"/>
    <lineage>
        <taxon>Bacteria</taxon>
        <taxon>Bacillati</taxon>
        <taxon>Actinomycetota</taxon>
        <taxon>Actinomycetes</taxon>
        <taxon>Mycobacteriales</taxon>
        <taxon>Mycobacteriaceae</taxon>
        <taxon>Mycobacterium</taxon>
        <taxon>Mycobacterium avium complex (MAC)</taxon>
    </lineage>
</organism>
<sequence length="76" mass="8572">MLQVASQRIDRIGSDPLEDAGSRQYLFHAAPFNAFRTALRALGAAPEWGRLGSRSRPYTRVRFRNVAGRARRLSVE</sequence>
<evidence type="ECO:0000313" key="2">
    <source>
        <dbReference type="Proteomes" id="UP000826012"/>
    </source>
</evidence>
<reference evidence="1 2" key="1">
    <citation type="submission" date="2021-07" db="EMBL/GenBank/DDBJ databases">
        <title>Complete genome sequence of nontuberculous Mycobacterium sp. TY59.</title>
        <authorList>
            <person name="Fukushima K."/>
        </authorList>
    </citation>
    <scope>NUCLEOTIDE SEQUENCE [LARGE SCALE GENOMIC DNA]</scope>
    <source>
        <strain evidence="1 2">TY59</strain>
    </source>
</reference>
<proteinExistence type="predicted"/>
<gene>
    <name evidence="1" type="ORF">MTY59_19650</name>
</gene>
<name>A0ABN6IFP2_9MYCO</name>
<evidence type="ECO:0000313" key="1">
    <source>
        <dbReference type="EMBL" id="BCZ22110.1"/>
    </source>
</evidence>
<dbReference type="Proteomes" id="UP000826012">
    <property type="component" value="Chromosome"/>
</dbReference>
<accession>A0ABN6IFP2</accession>
<keyword evidence="2" id="KW-1185">Reference proteome</keyword>
<dbReference type="EMBL" id="AP024828">
    <property type="protein sequence ID" value="BCZ22110.1"/>
    <property type="molecule type" value="Genomic_DNA"/>
</dbReference>